<gene>
    <name evidence="3" type="ORF">BHQ17_14135</name>
</gene>
<dbReference type="OrthoDB" id="345402at2"/>
<dbReference type="RefSeq" id="WP_069405826.1">
    <property type="nucleotide sequence ID" value="NZ_MIGZ01000075.1"/>
</dbReference>
<reference evidence="4" key="1">
    <citation type="submission" date="2016-09" db="EMBL/GenBank/DDBJ databases">
        <authorList>
            <person name="Greninger A.L."/>
            <person name="Jerome K.R."/>
            <person name="Mcnair B."/>
            <person name="Wallis C."/>
            <person name="Fang F."/>
        </authorList>
    </citation>
    <scope>NUCLEOTIDE SEQUENCE [LARGE SCALE GENOMIC DNA]</scope>
    <source>
        <strain evidence="4">M7</strain>
    </source>
</reference>
<feature type="transmembrane region" description="Helical" evidence="1">
    <location>
        <begin position="26"/>
        <end position="59"/>
    </location>
</feature>
<dbReference type="InterPro" id="IPR025508">
    <property type="entry name" value="DUF4395"/>
</dbReference>
<dbReference type="Proteomes" id="UP000094243">
    <property type="component" value="Unassembled WGS sequence"/>
</dbReference>
<evidence type="ECO:0000313" key="3">
    <source>
        <dbReference type="EMBL" id="ODQ93219.1"/>
    </source>
</evidence>
<feature type="transmembrane region" description="Helical" evidence="1">
    <location>
        <begin position="124"/>
        <end position="145"/>
    </location>
</feature>
<sequence length="158" mass="16305">MSTDTRPAVTQVDVRGPRFTARVTTAVLVIALLVSTVSQLGAAVVLGVQAVVFAVGAAFGPRRHPYGRVFARLIAPRLSPVTEREPVPPLKFAQLVGLVFAAAGAVGFATGLSALGLIATGLALVAALLNAAFGICLGCQLYPLVARVRRNPRVPSPV</sequence>
<proteinExistence type="predicted"/>
<evidence type="ECO:0000256" key="1">
    <source>
        <dbReference type="SAM" id="Phobius"/>
    </source>
</evidence>
<accession>A0A1E3RTN3</accession>
<keyword evidence="1" id="KW-0812">Transmembrane</keyword>
<name>A0A1E3RTN3_9MYCO</name>
<organism evidence="3 4">
    <name type="scientific">Mycolicibacterium holsaticum</name>
    <dbReference type="NCBI Taxonomy" id="152142"/>
    <lineage>
        <taxon>Bacteria</taxon>
        <taxon>Bacillati</taxon>
        <taxon>Actinomycetota</taxon>
        <taxon>Actinomycetes</taxon>
        <taxon>Mycobacteriales</taxon>
        <taxon>Mycobacteriaceae</taxon>
        <taxon>Mycolicibacterium</taxon>
    </lineage>
</organism>
<dbReference type="Pfam" id="PF14340">
    <property type="entry name" value="DUF4395"/>
    <property type="match status" value="1"/>
</dbReference>
<comment type="caution">
    <text evidence="3">The sequence shown here is derived from an EMBL/GenBank/DDBJ whole genome shotgun (WGS) entry which is preliminary data.</text>
</comment>
<evidence type="ECO:0000259" key="2">
    <source>
        <dbReference type="Pfam" id="PF14340"/>
    </source>
</evidence>
<protein>
    <recommendedName>
        <fullName evidence="2">DUF4395 domain-containing protein</fullName>
    </recommendedName>
</protein>
<feature type="domain" description="DUF4395" evidence="2">
    <location>
        <begin position="12"/>
        <end position="147"/>
    </location>
</feature>
<dbReference type="AlphaFoldDB" id="A0A1E3RTN3"/>
<evidence type="ECO:0000313" key="4">
    <source>
        <dbReference type="Proteomes" id="UP000094243"/>
    </source>
</evidence>
<keyword evidence="1" id="KW-0472">Membrane</keyword>
<feature type="transmembrane region" description="Helical" evidence="1">
    <location>
        <begin position="95"/>
        <end position="118"/>
    </location>
</feature>
<dbReference type="EMBL" id="MIGZ01000075">
    <property type="protein sequence ID" value="ODQ93219.1"/>
    <property type="molecule type" value="Genomic_DNA"/>
</dbReference>
<keyword evidence="4" id="KW-1185">Reference proteome</keyword>
<keyword evidence="1" id="KW-1133">Transmembrane helix</keyword>